<sequence length="204" mass="22886">MADYIDAGKLNKAAQVLELRETAPGVWEWTPVRRAWASITFQSKTNLFSKVGIGARDAAVIVRRQPLTLHHALRWGDTHLFLTSIVPMGRNHLEVDAAVVETVACAAVRTEDTVGENGRPVHREAMRVTFPAVLTEKYVRYEREDTHAESETAYVLVTGKPIELKEGDLVTVREGPAHGTYHVQAAHRLDPYKSEYEMAWRGDV</sequence>
<comment type="caution">
    <text evidence="1">The sequence shown here is derived from an EMBL/GenBank/DDBJ whole genome shotgun (WGS) entry which is preliminary data.</text>
</comment>
<organism evidence="1 2">
    <name type="scientific">Flavonifractor plautii</name>
    <name type="common">Fusobacterium plautii</name>
    <dbReference type="NCBI Taxonomy" id="292800"/>
    <lineage>
        <taxon>Bacteria</taxon>
        <taxon>Bacillati</taxon>
        <taxon>Bacillota</taxon>
        <taxon>Clostridia</taxon>
        <taxon>Eubacteriales</taxon>
        <taxon>Oscillospiraceae</taxon>
        <taxon>Flavonifractor</taxon>
    </lineage>
</organism>
<dbReference type="AlphaFoldDB" id="A0AAW6C9R8"/>
<evidence type="ECO:0000313" key="2">
    <source>
        <dbReference type="Proteomes" id="UP001211006"/>
    </source>
</evidence>
<gene>
    <name evidence="1" type="ORF">PND83_23575</name>
</gene>
<dbReference type="RefSeq" id="WP_271909087.1">
    <property type="nucleotide sequence ID" value="NZ_BAABXT010000001.1"/>
</dbReference>
<dbReference type="EMBL" id="JAQLWO010000058">
    <property type="protein sequence ID" value="MDB7908960.1"/>
    <property type="molecule type" value="Genomic_DNA"/>
</dbReference>
<name>A0AAW6C9R8_FLAPL</name>
<accession>A0AAW6C9R8</accession>
<dbReference type="Proteomes" id="UP001211006">
    <property type="component" value="Unassembled WGS sequence"/>
</dbReference>
<evidence type="ECO:0000313" key="1">
    <source>
        <dbReference type="EMBL" id="MDB7908960.1"/>
    </source>
</evidence>
<protein>
    <submittedName>
        <fullName evidence="1">Uncharacterized protein</fullName>
    </submittedName>
</protein>
<proteinExistence type="predicted"/>
<reference evidence="1" key="1">
    <citation type="submission" date="2023-01" db="EMBL/GenBank/DDBJ databases">
        <title>Human gut microbiome strain richness.</title>
        <authorList>
            <person name="Chen-Liaw A."/>
        </authorList>
    </citation>
    <scope>NUCLEOTIDE SEQUENCE</scope>
    <source>
        <strain evidence="1">2225st1_A6_2225SCRN_200828</strain>
    </source>
</reference>